<evidence type="ECO:0000256" key="1">
    <source>
        <dbReference type="ARBA" id="ARBA00022679"/>
    </source>
</evidence>
<name>A0A699HWZ2_TANCI</name>
<keyword evidence="2" id="KW-0548">Nucleotidyltransferase</keyword>
<dbReference type="Pfam" id="PF17917">
    <property type="entry name" value="RT_RNaseH"/>
    <property type="match status" value="1"/>
</dbReference>
<evidence type="ECO:0000256" key="4">
    <source>
        <dbReference type="ARBA" id="ARBA00022759"/>
    </source>
</evidence>
<keyword evidence="1" id="KW-0808">Transferase</keyword>
<proteinExistence type="predicted"/>
<reference evidence="8" key="1">
    <citation type="journal article" date="2019" name="Sci. Rep.">
        <title>Draft genome of Tanacetum cinerariifolium, the natural source of mosquito coil.</title>
        <authorList>
            <person name="Yamashiro T."/>
            <person name="Shiraishi A."/>
            <person name="Satake H."/>
            <person name="Nakayama K."/>
        </authorList>
    </citation>
    <scope>NUCLEOTIDE SEQUENCE</scope>
</reference>
<dbReference type="InterPro" id="IPR041373">
    <property type="entry name" value="RT_RNaseH"/>
</dbReference>
<dbReference type="AlphaFoldDB" id="A0A699HWZ2"/>
<dbReference type="EMBL" id="BKCJ010218484">
    <property type="protein sequence ID" value="GEY87873.1"/>
    <property type="molecule type" value="Genomic_DNA"/>
</dbReference>
<dbReference type="Gene3D" id="3.10.10.10">
    <property type="entry name" value="HIV Type 1 Reverse Transcriptase, subunit A, domain 1"/>
    <property type="match status" value="1"/>
</dbReference>
<dbReference type="PANTHER" id="PTHR34072">
    <property type="entry name" value="ENZYMATIC POLYPROTEIN-RELATED"/>
    <property type="match status" value="1"/>
</dbReference>
<feature type="non-terminal residue" evidence="8">
    <location>
        <position position="1"/>
    </location>
</feature>
<sequence>ILSIVTSICCGDAYRVTPRVSALSRCDRLLRVHATDIPKTTFRTWYGRFEFTVMPFGLTNAPTSKEDHEVHLKIVLKLLKKERLFAKFSKCEFWLQERGNMITYASRQLKIHAKNYTTQDLERGVVVFALKTWRHYLYGKKSVIYMDHKSLQHIFDQVGVKYASEAMDELFSDYDCEIRYHPRKANSGVKDKILVVQSEASKVEKALAEMLCGLDQQMEKKEDGGCNIWIEFGFHWQAVQKALGTWLDISMAYHPQKDGQSEHIIHSFEDMLRACVIDFRGEIRLIGPELVQETADNVVPIKERLKAAKDRQKSYVDDRRNVTS</sequence>
<comment type="caution">
    <text evidence="8">The sequence shown here is derived from an EMBL/GenBank/DDBJ whole genome shotgun (WGS) entry which is preliminary data.</text>
</comment>
<feature type="domain" description="Reverse transcriptase RNase H-like" evidence="7">
    <location>
        <begin position="100"/>
        <end position="157"/>
    </location>
</feature>
<evidence type="ECO:0000313" key="8">
    <source>
        <dbReference type="EMBL" id="GEY87873.1"/>
    </source>
</evidence>
<organism evidence="8">
    <name type="scientific">Tanacetum cinerariifolium</name>
    <name type="common">Dalmatian daisy</name>
    <name type="synonym">Chrysanthemum cinerariifolium</name>
    <dbReference type="NCBI Taxonomy" id="118510"/>
    <lineage>
        <taxon>Eukaryota</taxon>
        <taxon>Viridiplantae</taxon>
        <taxon>Streptophyta</taxon>
        <taxon>Embryophyta</taxon>
        <taxon>Tracheophyta</taxon>
        <taxon>Spermatophyta</taxon>
        <taxon>Magnoliopsida</taxon>
        <taxon>eudicotyledons</taxon>
        <taxon>Gunneridae</taxon>
        <taxon>Pentapetalae</taxon>
        <taxon>asterids</taxon>
        <taxon>campanulids</taxon>
        <taxon>Asterales</taxon>
        <taxon>Asteraceae</taxon>
        <taxon>Asteroideae</taxon>
        <taxon>Anthemideae</taxon>
        <taxon>Anthemidinae</taxon>
        <taxon>Tanacetum</taxon>
    </lineage>
</organism>
<gene>
    <name evidence="8" type="ORF">Tci_459847</name>
</gene>
<dbReference type="PANTHER" id="PTHR34072:SF52">
    <property type="entry name" value="RIBONUCLEASE H"/>
    <property type="match status" value="1"/>
</dbReference>
<dbReference type="InterPro" id="IPR043502">
    <property type="entry name" value="DNA/RNA_pol_sf"/>
</dbReference>
<feature type="non-terminal residue" evidence="8">
    <location>
        <position position="324"/>
    </location>
</feature>
<evidence type="ECO:0000259" key="7">
    <source>
        <dbReference type="Pfam" id="PF17917"/>
    </source>
</evidence>
<keyword evidence="6" id="KW-0695">RNA-directed DNA polymerase</keyword>
<evidence type="ECO:0000256" key="6">
    <source>
        <dbReference type="ARBA" id="ARBA00022918"/>
    </source>
</evidence>
<accession>A0A699HWZ2</accession>
<evidence type="ECO:0000256" key="3">
    <source>
        <dbReference type="ARBA" id="ARBA00022722"/>
    </source>
</evidence>
<evidence type="ECO:0000256" key="2">
    <source>
        <dbReference type="ARBA" id="ARBA00022695"/>
    </source>
</evidence>
<dbReference type="GO" id="GO:0003964">
    <property type="term" value="F:RNA-directed DNA polymerase activity"/>
    <property type="evidence" value="ECO:0007669"/>
    <property type="project" value="UniProtKB-KW"/>
</dbReference>
<dbReference type="GO" id="GO:0016787">
    <property type="term" value="F:hydrolase activity"/>
    <property type="evidence" value="ECO:0007669"/>
    <property type="project" value="UniProtKB-KW"/>
</dbReference>
<keyword evidence="3" id="KW-0540">Nuclease</keyword>
<keyword evidence="5" id="KW-0378">Hydrolase</keyword>
<evidence type="ECO:0000256" key="5">
    <source>
        <dbReference type="ARBA" id="ARBA00022801"/>
    </source>
</evidence>
<dbReference type="SUPFAM" id="SSF56672">
    <property type="entry name" value="DNA/RNA polymerases"/>
    <property type="match status" value="1"/>
</dbReference>
<dbReference type="GO" id="GO:0004519">
    <property type="term" value="F:endonuclease activity"/>
    <property type="evidence" value="ECO:0007669"/>
    <property type="project" value="UniProtKB-KW"/>
</dbReference>
<keyword evidence="4" id="KW-0255">Endonuclease</keyword>
<protein>
    <recommendedName>
        <fullName evidence="7">Reverse transcriptase RNase H-like domain-containing protein</fullName>
    </recommendedName>
</protein>